<accession>A0A4D4J671</accession>
<reference evidence="3" key="1">
    <citation type="submission" date="2019-04" db="EMBL/GenBank/DDBJ databases">
        <title>Draft genome sequence of Pseudonocardiaceae bacterium SL3-2-4.</title>
        <authorList>
            <person name="Ningsih F."/>
            <person name="Yokota A."/>
            <person name="Sakai Y."/>
            <person name="Nanatani K."/>
            <person name="Yabe S."/>
            <person name="Oetari A."/>
            <person name="Sjamsuridzal W."/>
        </authorList>
    </citation>
    <scope>NUCLEOTIDE SEQUENCE [LARGE SCALE GENOMIC DNA]</scope>
    <source>
        <strain evidence="3">SL3-2-4</strain>
    </source>
</reference>
<dbReference type="Proteomes" id="UP000298860">
    <property type="component" value="Unassembled WGS sequence"/>
</dbReference>
<comment type="caution">
    <text evidence="2">The sequence shown here is derived from an EMBL/GenBank/DDBJ whole genome shotgun (WGS) entry which is preliminary data.</text>
</comment>
<dbReference type="EMBL" id="BJFL01000022">
    <property type="protein sequence ID" value="GDY32215.1"/>
    <property type="molecule type" value="Genomic_DNA"/>
</dbReference>
<sequence length="58" mass="6277">MVRDAAGRTRDHRDLGGGTIQVDLRRGEETVVYRAGDRPHLEVGPVPCAPADPWGLPS</sequence>
<keyword evidence="3" id="KW-1185">Reference proteome</keyword>
<feature type="region of interest" description="Disordered" evidence="1">
    <location>
        <begin position="1"/>
        <end position="20"/>
    </location>
</feature>
<name>A0A4D4J671_9PSEU</name>
<evidence type="ECO:0000256" key="1">
    <source>
        <dbReference type="SAM" id="MobiDB-lite"/>
    </source>
</evidence>
<dbReference type="AlphaFoldDB" id="A0A4D4J671"/>
<feature type="compositionally biased region" description="Basic and acidic residues" evidence="1">
    <location>
        <begin position="1"/>
        <end position="15"/>
    </location>
</feature>
<evidence type="ECO:0000313" key="3">
    <source>
        <dbReference type="Proteomes" id="UP000298860"/>
    </source>
</evidence>
<organism evidence="2 3">
    <name type="scientific">Gandjariella thermophila</name>
    <dbReference type="NCBI Taxonomy" id="1931992"/>
    <lineage>
        <taxon>Bacteria</taxon>
        <taxon>Bacillati</taxon>
        <taxon>Actinomycetota</taxon>
        <taxon>Actinomycetes</taxon>
        <taxon>Pseudonocardiales</taxon>
        <taxon>Pseudonocardiaceae</taxon>
        <taxon>Gandjariella</taxon>
    </lineage>
</organism>
<proteinExistence type="predicted"/>
<protein>
    <submittedName>
        <fullName evidence="2">Uncharacterized protein</fullName>
    </submittedName>
</protein>
<gene>
    <name evidence="2" type="ORF">GTS_38480</name>
</gene>
<evidence type="ECO:0000313" key="2">
    <source>
        <dbReference type="EMBL" id="GDY32215.1"/>
    </source>
</evidence>